<dbReference type="InterPro" id="IPR011047">
    <property type="entry name" value="Quinoprotein_ADH-like_sf"/>
</dbReference>
<dbReference type="SMART" id="SM00054">
    <property type="entry name" value="EFh"/>
    <property type="match status" value="3"/>
</dbReference>
<evidence type="ECO:0000259" key="4">
    <source>
        <dbReference type="PROSITE" id="PS50222"/>
    </source>
</evidence>
<dbReference type="Gene3D" id="2.130.10.10">
    <property type="entry name" value="YVTN repeat-like/Quinoprotein amine dehydrogenase"/>
    <property type="match status" value="6"/>
</dbReference>
<protein>
    <submittedName>
        <fullName evidence="5">Echinoderm microtubuleassociated protein putative</fullName>
    </submittedName>
</protein>
<dbReference type="InterPro" id="IPR001680">
    <property type="entry name" value="WD40_rpt"/>
</dbReference>
<dbReference type="CDD" id="cd00051">
    <property type="entry name" value="EFh"/>
    <property type="match status" value="1"/>
</dbReference>
<dbReference type="PANTHER" id="PTHR13720:SF33">
    <property type="entry name" value="HELP DOMAIN-CONTAINING PROTEIN"/>
    <property type="match status" value="1"/>
</dbReference>
<dbReference type="InterPro" id="IPR018247">
    <property type="entry name" value="EF_Hand_1_Ca_BS"/>
</dbReference>
<dbReference type="SUPFAM" id="SSF50978">
    <property type="entry name" value="WD40 repeat-like"/>
    <property type="match status" value="5"/>
</dbReference>
<dbReference type="GO" id="GO:0005509">
    <property type="term" value="F:calcium ion binding"/>
    <property type="evidence" value="ECO:0007669"/>
    <property type="project" value="InterPro"/>
</dbReference>
<evidence type="ECO:0000256" key="2">
    <source>
        <dbReference type="ARBA" id="ARBA00022737"/>
    </source>
</evidence>
<dbReference type="InterPro" id="IPR036322">
    <property type="entry name" value="WD40_repeat_dom_sf"/>
</dbReference>
<gene>
    <name evidence="5" type="primary">AlNc14C21G2216</name>
    <name evidence="5" type="ORF">ALNC14_025850</name>
</gene>
<dbReference type="SUPFAM" id="SSF50998">
    <property type="entry name" value="Quinoprotein alcohol dehydrogenase-like"/>
    <property type="match status" value="1"/>
</dbReference>
<keyword evidence="2" id="KW-0677">Repeat</keyword>
<feature type="domain" description="EF-hand" evidence="4">
    <location>
        <begin position="92"/>
        <end position="127"/>
    </location>
</feature>
<evidence type="ECO:0000256" key="3">
    <source>
        <dbReference type="ARBA" id="ARBA00022837"/>
    </source>
</evidence>
<reference evidence="5" key="2">
    <citation type="submission" date="2011-02" db="EMBL/GenBank/DDBJ databases">
        <authorList>
            <person name="MacLean D."/>
        </authorList>
    </citation>
    <scope>NUCLEOTIDE SEQUENCE</scope>
</reference>
<accession>F0W5Q1</accession>
<reference evidence="5" key="1">
    <citation type="journal article" date="2011" name="PLoS Biol.">
        <title>Gene gain and loss during evolution of obligate parasitism in the white rust pathogen of Arabidopsis thaliana.</title>
        <authorList>
            <person name="Kemen E."/>
            <person name="Gardiner A."/>
            <person name="Schultz-Larsen T."/>
            <person name="Kemen A.C."/>
            <person name="Balmuth A.L."/>
            <person name="Robert-Seilaniantz A."/>
            <person name="Bailey K."/>
            <person name="Holub E."/>
            <person name="Studholme D.J."/>
            <person name="Maclean D."/>
            <person name="Jones J.D."/>
        </authorList>
    </citation>
    <scope>NUCLEOTIDE SEQUENCE</scope>
</reference>
<dbReference type="PROSITE" id="PS00018">
    <property type="entry name" value="EF_HAND_1"/>
    <property type="match status" value="3"/>
</dbReference>
<sequence length="2468" mass="275633">MGVSESSEATCLVRETREFASWSLADVTQFVELFKSMPGFAITKTQFHYLLLTKTPQKITSDEIFEYLDRNHDDRIDGLEFIAALTCVNQAAFEEKAHFAFNLFDFNGNGSLTLAEVVLLLTSFSSGIQSFVSAKKSVAEPLSPIQLAHEAFTFFDRDQDKMLQPEEFILWARAHRSLMLLIERLRQVSEKSIVCGQDVYAKADDADSDLENETFESFVGVNLHYPCVYDSSFLPSVSCAPLRPEGDVNAPPRVNLELDWIYGSNGQMCRNWCCFVLGGDVAYFIAKYAIIYSPRTHSQRYYCGHRQDITCLRTNSSMELIVTGDGALFGSQNPLVSQIHVWHVTTLQRLAILKNASLGRQVALLSFCATSITRNDDHQREGHTIRAMNASHSAYMTPSAKSVDNLVLAIGSGIDSLLMLWDWENGRILASGRAGPVAKRVLACALNQDGFEAVTCGEQFVMFHELDGSGKVNSYRPSDLQNSSDLPTCVSVAYISTRHVVVGTTTGKLFHFHQSRLIKVVEAHSMSLSINVCAVSYGAMVLLTGGKDGHIKFWNAELENVDVIDLHTIIVSIEEMKHGEDCRISSLSYDVARKQFLIGTRKGNIFLIEEHKSGINEVKSQTRFSLRHLAMSHGALIDVASTWNASQFASCSGSEVFLWSLRQRICKRRIRLASPPSVLSFSGSGDTLAVGGKDGTLSLLSISEWRVRKRIQCCSKVQAIRFSPLDESISVGGANGIIYVYALDLKVFSLKKFTLLQPSDFPLMPVCALDYSRDGHILKSIHGNTISTAHFRFWDLYRQRGAQLSASTNLDWATYSVWDGIPRDEVCQKSGSMNVLSAACSNKHQTLLMHLDPIRGSLVLSCFSKENDNTESFRTMTKCIQSAHMKVHSPPEYVGIQSFVGFALSDRILLSSGITDGIICQWKVISEPVDEQATYDFEDSAPHLNDLYDAYCNEDDQQQHKRVSPFYTESIRSVQNAPDVNIILAGAIGRTNNGNQSLACVDDLTITSTGTLVRISPMDAQSKQHESYLFTPGSHHKTITNITLHPGGRYLATASRYDCRITIWDLQAFELRVQISPLTLRASPRVLSLAFDDHDGEILAIAWKEANRSHHLGIYEWSVQRCIVDSCVSQQAILFLAACSFQSSYVKEAGRSVSFITGGIKQITFWLLDRASEQLRCQKGVFGRYAIRKAALCALSMKPFLLTGMSDGSIIAWDRAVAACSYSYPTETRAETERDSDFKVVSLHHCVSRDSVISVHRNGDVRVWKYQYSCSIEGKTSQAWFHHFLTHMRSLNLFTMAWPSSFEPFISKSADDVKSSQICGSCNSEARNGLLISLTSGQLVFIKHQVFFATSEQGDIKKEAMVLMSEPSQNDGDFCFALHPKEELIVVSGSPGIISIRRLESINYIVNKSVISMVIDIKCLAWSTGGNEIAASMINGFIVFIDPITLKVVSSVCMGDKASTFDADIERYSQRSGKLCHKMRFSPNDQLLALASRDYRVYLYRRTAISSDIESREDSTHSNNPPTFELMEIFVGHKFKIDTLDFTSDSSWLRSSSCASAGEYFCWNVIEASQSFGNKSLQPSRQDTLDHQLRPEDFQTWTNTFTGPGAGFRGSGCQVSSIDRSHTIELNTSSEDNEDKFLQNDEKCVFAVGTTDGKVLLTSYPFNRGTLESALCKFGEDFYSCDAVISHVEFHSRNNFLVTMGFDCQNRHMIVAWRTDLQCEPTLVTRSPNRGEEEPLTARGDSYLFGENPEAPRLQLISRILHSREKDDYNSHAGIDSAIVRRKSWSLEFVYGSSVLGKNDVFYGPDPSTLIYASASIGVIHDTRIRSQSFMHLHGRHAITAMAMHPSGNIVASGDVVSQIDHRSHSLLVLWDSRTGCEVFTTNIIPEQYPGIQLARFSPQGDRLATIGLDLDHIMAIYEVVNLPQHVRSEKNKAFILREGKRNENSIRHPYLRHIGTVKTSKQTVCDIDFGLDNRLLTCGKNHLIFYHQSRGKNGISSITSGKAFLNSHPACIPGIIIYAAVHFTTVTQGSYSSIVISAQADGSLYVWKSRKCIDVRLGAHNGAIRALCVAKERNQHSRTRNLLYTLGDDHFLNIWNERLENIGVFNIDTYTKAFTYQDTIDKAKASDSQDHALMLHRNSKFKSICASNDRVLISTNQSEIFEILDLHIDPADQKRSEHVNGRVIFHVRGHCENLIPSGQAVGTFRGIASHPKKLRFASTSEDGNIQVWDAPSHSLLFHHSLNSEYAHKCPHVLLFSPDGKHISVGCKDGTLLIFNEELCEIIHEKLAGTLPITTMQFSDCGDLFAVGNTEGIIYLFNGNTYSKCGQLFHSVCNLTHLHFIDRNENLVLQCYSNLSNDVLEWNVRTKTLIRSFRCNAYAFLSLREPKLPAIPQIHSDNSIAALCYNRERGLLAVSFEDSSVHLIGSDHYRDTLIGHYSNVTAVAFLCDDATLLTIGGSDFSVFQYRYY</sequence>
<evidence type="ECO:0000313" key="5">
    <source>
        <dbReference type="EMBL" id="CCA16442.1"/>
    </source>
</evidence>
<dbReference type="SUPFAM" id="SSF47473">
    <property type="entry name" value="EF-hand"/>
    <property type="match status" value="1"/>
</dbReference>
<dbReference type="HOGENOM" id="CLU_231850_0_0_1"/>
<dbReference type="PROSITE" id="PS50222">
    <property type="entry name" value="EF_HAND_2"/>
    <property type="match status" value="3"/>
</dbReference>
<dbReference type="InterPro" id="IPR011992">
    <property type="entry name" value="EF-hand-dom_pair"/>
</dbReference>
<dbReference type="InterPro" id="IPR050630">
    <property type="entry name" value="WD_repeat_EMAP"/>
</dbReference>
<dbReference type="InterPro" id="IPR002048">
    <property type="entry name" value="EF_hand_dom"/>
</dbReference>
<name>F0W5Q1_9STRA</name>
<dbReference type="InterPro" id="IPR015943">
    <property type="entry name" value="WD40/YVTN_repeat-like_dom_sf"/>
</dbReference>
<keyword evidence="3" id="KW-0106">Calcium</keyword>
<dbReference type="SMART" id="SM00320">
    <property type="entry name" value="WD40"/>
    <property type="match status" value="19"/>
</dbReference>
<dbReference type="Gene3D" id="1.10.238.10">
    <property type="entry name" value="EF-hand"/>
    <property type="match status" value="1"/>
</dbReference>
<dbReference type="Pfam" id="PF00400">
    <property type="entry name" value="WD40"/>
    <property type="match status" value="2"/>
</dbReference>
<keyword evidence="1" id="KW-0853">WD repeat</keyword>
<evidence type="ECO:0000256" key="1">
    <source>
        <dbReference type="ARBA" id="ARBA00022574"/>
    </source>
</evidence>
<dbReference type="PRINTS" id="PR00450">
    <property type="entry name" value="RECOVERIN"/>
</dbReference>
<dbReference type="Pfam" id="PF23414">
    <property type="entry name" value="Beta-prop_EML_2"/>
    <property type="match status" value="1"/>
</dbReference>
<dbReference type="PANTHER" id="PTHR13720">
    <property type="entry name" value="WD-40 REPEAT PROTEIN"/>
    <property type="match status" value="1"/>
</dbReference>
<organism evidence="5">
    <name type="scientific">Albugo laibachii Nc14</name>
    <dbReference type="NCBI Taxonomy" id="890382"/>
    <lineage>
        <taxon>Eukaryota</taxon>
        <taxon>Sar</taxon>
        <taxon>Stramenopiles</taxon>
        <taxon>Oomycota</taxon>
        <taxon>Peronosporomycetes</taxon>
        <taxon>Albuginales</taxon>
        <taxon>Albuginaceae</taxon>
        <taxon>Albugo</taxon>
    </lineage>
</organism>
<dbReference type="InterPro" id="IPR055442">
    <property type="entry name" value="Beta-prop_EML-like_2nd"/>
</dbReference>
<dbReference type="EMBL" id="FR824066">
    <property type="protein sequence ID" value="CCA16442.1"/>
    <property type="molecule type" value="Genomic_DNA"/>
</dbReference>
<feature type="domain" description="EF-hand" evidence="4">
    <location>
        <begin position="56"/>
        <end position="91"/>
    </location>
</feature>
<proteinExistence type="predicted"/>
<feature type="domain" description="EF-hand" evidence="4">
    <location>
        <begin position="143"/>
        <end position="178"/>
    </location>
</feature>